<dbReference type="GO" id="GO:0005886">
    <property type="term" value="C:plasma membrane"/>
    <property type="evidence" value="ECO:0007669"/>
    <property type="project" value="UniProtKB-SubCell"/>
</dbReference>
<dbReference type="InterPro" id="IPR036890">
    <property type="entry name" value="HATPase_C_sf"/>
</dbReference>
<dbReference type="SMART" id="SM00388">
    <property type="entry name" value="HisKA"/>
    <property type="match status" value="1"/>
</dbReference>
<feature type="domain" description="PAS" evidence="17">
    <location>
        <begin position="233"/>
        <end position="288"/>
    </location>
</feature>
<evidence type="ECO:0000256" key="6">
    <source>
        <dbReference type="ARBA" id="ARBA00022553"/>
    </source>
</evidence>
<evidence type="ECO:0000256" key="15">
    <source>
        <dbReference type="SAM" id="Phobius"/>
    </source>
</evidence>
<dbReference type="EMBL" id="FXTN01000002">
    <property type="protein sequence ID" value="SMO44027.1"/>
    <property type="molecule type" value="Genomic_DNA"/>
</dbReference>
<dbReference type="InterPro" id="IPR004358">
    <property type="entry name" value="Sig_transdc_His_kin-like_C"/>
</dbReference>
<dbReference type="InterPro" id="IPR005467">
    <property type="entry name" value="His_kinase_dom"/>
</dbReference>
<dbReference type="InterPro" id="IPR000014">
    <property type="entry name" value="PAS"/>
</dbReference>
<dbReference type="Pfam" id="PF00672">
    <property type="entry name" value="HAMP"/>
    <property type="match status" value="1"/>
</dbReference>
<dbReference type="FunFam" id="3.30.565.10:FF:000023">
    <property type="entry name" value="PAS domain-containing sensor histidine kinase"/>
    <property type="match status" value="1"/>
</dbReference>
<evidence type="ECO:0000259" key="18">
    <source>
        <dbReference type="PROSITE" id="PS50885"/>
    </source>
</evidence>
<dbReference type="SMART" id="SM00091">
    <property type="entry name" value="PAS"/>
    <property type="match status" value="1"/>
</dbReference>
<dbReference type="SUPFAM" id="SSF47384">
    <property type="entry name" value="Homodimeric domain of signal transducing histidine kinase"/>
    <property type="match status" value="1"/>
</dbReference>
<evidence type="ECO:0000256" key="10">
    <source>
        <dbReference type="ARBA" id="ARBA00022777"/>
    </source>
</evidence>
<keyword evidence="8 15" id="KW-0812">Transmembrane</keyword>
<keyword evidence="11" id="KW-0067">ATP-binding</keyword>
<evidence type="ECO:0000313" key="20">
    <source>
        <dbReference type="Proteomes" id="UP000320300"/>
    </source>
</evidence>
<dbReference type="InterPro" id="IPR013767">
    <property type="entry name" value="PAS_fold"/>
</dbReference>
<dbReference type="GO" id="GO:0007234">
    <property type="term" value="P:osmosensory signaling via phosphorelay pathway"/>
    <property type="evidence" value="ECO:0007669"/>
    <property type="project" value="TreeGrafter"/>
</dbReference>
<organism evidence="19 20">
    <name type="scientific">Pedobacter westerhofensis</name>
    <dbReference type="NCBI Taxonomy" id="425512"/>
    <lineage>
        <taxon>Bacteria</taxon>
        <taxon>Pseudomonadati</taxon>
        <taxon>Bacteroidota</taxon>
        <taxon>Sphingobacteriia</taxon>
        <taxon>Sphingobacteriales</taxon>
        <taxon>Sphingobacteriaceae</taxon>
        <taxon>Pedobacter</taxon>
    </lineage>
</organism>
<dbReference type="Gene3D" id="3.30.450.20">
    <property type="entry name" value="PAS domain"/>
    <property type="match status" value="1"/>
</dbReference>
<dbReference type="CDD" id="cd06225">
    <property type="entry name" value="HAMP"/>
    <property type="match status" value="1"/>
</dbReference>
<evidence type="ECO:0000256" key="13">
    <source>
        <dbReference type="ARBA" id="ARBA00023012"/>
    </source>
</evidence>
<dbReference type="PROSITE" id="PS50109">
    <property type="entry name" value="HIS_KIN"/>
    <property type="match status" value="1"/>
</dbReference>
<evidence type="ECO:0000259" key="17">
    <source>
        <dbReference type="PROSITE" id="PS50112"/>
    </source>
</evidence>
<dbReference type="CDD" id="cd00082">
    <property type="entry name" value="HisKA"/>
    <property type="match status" value="1"/>
</dbReference>
<dbReference type="SMART" id="SM00387">
    <property type="entry name" value="HATPase_c"/>
    <property type="match status" value="1"/>
</dbReference>
<dbReference type="AlphaFoldDB" id="A0A521BAB0"/>
<evidence type="ECO:0000256" key="12">
    <source>
        <dbReference type="ARBA" id="ARBA00022989"/>
    </source>
</evidence>
<evidence type="ECO:0000259" key="16">
    <source>
        <dbReference type="PROSITE" id="PS50109"/>
    </source>
</evidence>
<keyword evidence="20" id="KW-1185">Reference proteome</keyword>
<keyword evidence="12 15" id="KW-1133">Transmembrane helix</keyword>
<dbReference type="Gene3D" id="6.10.340.10">
    <property type="match status" value="1"/>
</dbReference>
<keyword evidence="14 15" id="KW-0472">Membrane</keyword>
<gene>
    <name evidence="19" type="ORF">SAMN06265348_102123</name>
</gene>
<dbReference type="Pfam" id="PF00989">
    <property type="entry name" value="PAS"/>
    <property type="match status" value="1"/>
</dbReference>
<dbReference type="SMART" id="SM00304">
    <property type="entry name" value="HAMP"/>
    <property type="match status" value="1"/>
</dbReference>
<keyword evidence="10 19" id="KW-0418">Kinase</keyword>
<evidence type="ECO:0000256" key="7">
    <source>
        <dbReference type="ARBA" id="ARBA00022679"/>
    </source>
</evidence>
<dbReference type="InterPro" id="IPR036097">
    <property type="entry name" value="HisK_dim/P_sf"/>
</dbReference>
<dbReference type="GO" id="GO:0005524">
    <property type="term" value="F:ATP binding"/>
    <property type="evidence" value="ECO:0007669"/>
    <property type="project" value="UniProtKB-KW"/>
</dbReference>
<name>A0A521BAB0_9SPHI</name>
<dbReference type="Gene3D" id="1.10.287.130">
    <property type="match status" value="1"/>
</dbReference>
<dbReference type="PROSITE" id="PS50885">
    <property type="entry name" value="HAMP"/>
    <property type="match status" value="1"/>
</dbReference>
<dbReference type="GO" id="GO:0000156">
    <property type="term" value="F:phosphorelay response regulator activity"/>
    <property type="evidence" value="ECO:0007669"/>
    <property type="project" value="TreeGrafter"/>
</dbReference>
<dbReference type="GO" id="GO:0006355">
    <property type="term" value="P:regulation of DNA-templated transcription"/>
    <property type="evidence" value="ECO:0007669"/>
    <property type="project" value="InterPro"/>
</dbReference>
<comment type="catalytic activity">
    <reaction evidence="1">
        <text>ATP + protein L-histidine = ADP + protein N-phospho-L-histidine.</text>
        <dbReference type="EC" id="2.7.13.3"/>
    </reaction>
</comment>
<dbReference type="InterPro" id="IPR003594">
    <property type="entry name" value="HATPase_dom"/>
</dbReference>
<sequence length="585" mass="66414">MKIKTKIRIGFGFLFVVVMLFGSISLYYMNQISDSAKVILKDNYETLSYTRNMRSILDQNDLPLSLAVVAQFRKNLHFEQKNVTEQGEEQAVNALKTAFGVMNDPMVDEDQHKLALSSLRNQLMQIDRLNMAAIVRKNAAAQSAVDKASLYLVTAASFCFLVLFTFIVNFPGFVANPLKEFSDAIKEIGRKNYKQRLHFDGSDEFADLAKSFNEMVAELNKWENSNLAKIQSEKLRIEAIIEQMQDAIIGLNEKQEILFMNRVAAQILNLNEGQVLGLNVQDLMQKNDLLTRIIESEGNLQPIKIYADNRESYFQLQKREIVVDVEDEQDESVLRKTRRTAGTVFILNNITEFKERDEAKTNFIATVSHELKTPISSIKMSLKLMDDERIGSMNPEQKQLVAHIKDDCSRLLKITSELLDLAQVETGNIQLNFVNAQPHEIVNYALNAVRFQAEQRDIELELISTGILSPVNADVEKTAWVLINFLSNALRYSSEKSKVQISIIEKDNGIEFSVRDFGKGIDEQYQKRLFDRYFQVPADGNNKSGSGLGLAISKDFIEAENGKIWVESETGEGSRFCFLLPVAEH</sequence>
<dbReference type="SUPFAM" id="SSF55785">
    <property type="entry name" value="PYP-like sensor domain (PAS domain)"/>
    <property type="match status" value="1"/>
</dbReference>
<evidence type="ECO:0000256" key="4">
    <source>
        <dbReference type="ARBA" id="ARBA00012438"/>
    </source>
</evidence>
<dbReference type="OrthoDB" id="9813151at2"/>
<keyword evidence="7" id="KW-0808">Transferase</keyword>
<evidence type="ECO:0000256" key="1">
    <source>
        <dbReference type="ARBA" id="ARBA00000085"/>
    </source>
</evidence>
<dbReference type="PANTHER" id="PTHR42878">
    <property type="entry name" value="TWO-COMPONENT HISTIDINE KINASE"/>
    <property type="match status" value="1"/>
</dbReference>
<evidence type="ECO:0000313" key="19">
    <source>
        <dbReference type="EMBL" id="SMO44027.1"/>
    </source>
</evidence>
<evidence type="ECO:0000256" key="8">
    <source>
        <dbReference type="ARBA" id="ARBA00022692"/>
    </source>
</evidence>
<dbReference type="Proteomes" id="UP000320300">
    <property type="component" value="Unassembled WGS sequence"/>
</dbReference>
<dbReference type="GO" id="GO:0000155">
    <property type="term" value="F:phosphorelay sensor kinase activity"/>
    <property type="evidence" value="ECO:0007669"/>
    <property type="project" value="InterPro"/>
</dbReference>
<dbReference type="Pfam" id="PF00512">
    <property type="entry name" value="HisKA"/>
    <property type="match status" value="1"/>
</dbReference>
<evidence type="ECO:0000256" key="11">
    <source>
        <dbReference type="ARBA" id="ARBA00022840"/>
    </source>
</evidence>
<comment type="subcellular location">
    <subcellularLocation>
        <location evidence="3">Cell membrane</location>
    </subcellularLocation>
    <subcellularLocation>
        <location evidence="2">Membrane</location>
        <topology evidence="2">Multi-pass membrane protein</topology>
    </subcellularLocation>
</comment>
<dbReference type="GO" id="GO:0030295">
    <property type="term" value="F:protein kinase activator activity"/>
    <property type="evidence" value="ECO:0007669"/>
    <property type="project" value="TreeGrafter"/>
</dbReference>
<evidence type="ECO:0000256" key="9">
    <source>
        <dbReference type="ARBA" id="ARBA00022741"/>
    </source>
</evidence>
<dbReference type="EC" id="2.7.13.3" evidence="4"/>
<feature type="transmembrane region" description="Helical" evidence="15">
    <location>
        <begin position="7"/>
        <end position="29"/>
    </location>
</feature>
<keyword evidence="9" id="KW-0547">Nucleotide-binding</keyword>
<dbReference type="PRINTS" id="PR00344">
    <property type="entry name" value="BCTRLSENSOR"/>
</dbReference>
<dbReference type="Pfam" id="PF02518">
    <property type="entry name" value="HATPase_c"/>
    <property type="match status" value="1"/>
</dbReference>
<dbReference type="InterPro" id="IPR050351">
    <property type="entry name" value="BphY/WalK/GraS-like"/>
</dbReference>
<feature type="domain" description="HAMP" evidence="18">
    <location>
        <begin position="172"/>
        <end position="224"/>
    </location>
</feature>
<evidence type="ECO:0000256" key="3">
    <source>
        <dbReference type="ARBA" id="ARBA00004236"/>
    </source>
</evidence>
<keyword evidence="6" id="KW-0597">Phosphoprotein</keyword>
<dbReference type="InterPro" id="IPR035965">
    <property type="entry name" value="PAS-like_dom_sf"/>
</dbReference>
<feature type="domain" description="Histidine kinase" evidence="16">
    <location>
        <begin position="366"/>
        <end position="584"/>
    </location>
</feature>
<dbReference type="SUPFAM" id="SSF55874">
    <property type="entry name" value="ATPase domain of HSP90 chaperone/DNA topoisomerase II/histidine kinase"/>
    <property type="match status" value="1"/>
</dbReference>
<keyword evidence="5" id="KW-1003">Cell membrane</keyword>
<dbReference type="PANTHER" id="PTHR42878:SF7">
    <property type="entry name" value="SENSOR HISTIDINE KINASE GLRK"/>
    <property type="match status" value="1"/>
</dbReference>
<keyword evidence="13" id="KW-0902">Two-component regulatory system</keyword>
<dbReference type="RefSeq" id="WP_142526818.1">
    <property type="nucleotide sequence ID" value="NZ_CBCSJO010000003.1"/>
</dbReference>
<accession>A0A521BAB0</accession>
<evidence type="ECO:0000256" key="5">
    <source>
        <dbReference type="ARBA" id="ARBA00022475"/>
    </source>
</evidence>
<dbReference type="InterPro" id="IPR024478">
    <property type="entry name" value="HlyB_4HB_MCP"/>
</dbReference>
<evidence type="ECO:0000256" key="14">
    <source>
        <dbReference type="ARBA" id="ARBA00023136"/>
    </source>
</evidence>
<dbReference type="Pfam" id="PF12729">
    <property type="entry name" value="4HB_MCP_1"/>
    <property type="match status" value="1"/>
</dbReference>
<dbReference type="PROSITE" id="PS50112">
    <property type="entry name" value="PAS"/>
    <property type="match status" value="1"/>
</dbReference>
<dbReference type="InterPro" id="IPR003661">
    <property type="entry name" value="HisK_dim/P_dom"/>
</dbReference>
<reference evidence="19 20" key="1">
    <citation type="submission" date="2017-05" db="EMBL/GenBank/DDBJ databases">
        <authorList>
            <person name="Varghese N."/>
            <person name="Submissions S."/>
        </authorList>
    </citation>
    <scope>NUCLEOTIDE SEQUENCE [LARGE SCALE GENOMIC DNA]</scope>
    <source>
        <strain evidence="19 20">DSM 19036</strain>
    </source>
</reference>
<dbReference type="InterPro" id="IPR003660">
    <property type="entry name" value="HAMP_dom"/>
</dbReference>
<proteinExistence type="predicted"/>
<dbReference type="SUPFAM" id="SSF158472">
    <property type="entry name" value="HAMP domain-like"/>
    <property type="match status" value="1"/>
</dbReference>
<protein>
    <recommendedName>
        <fullName evidence="4">histidine kinase</fullName>
        <ecNumber evidence="4">2.7.13.3</ecNumber>
    </recommendedName>
</protein>
<evidence type="ECO:0000256" key="2">
    <source>
        <dbReference type="ARBA" id="ARBA00004141"/>
    </source>
</evidence>
<dbReference type="Gene3D" id="3.30.565.10">
    <property type="entry name" value="Histidine kinase-like ATPase, C-terminal domain"/>
    <property type="match status" value="1"/>
</dbReference>